<dbReference type="EMBL" id="JAMQCR010000002">
    <property type="protein sequence ID" value="MCM2535254.1"/>
    <property type="molecule type" value="Genomic_DNA"/>
</dbReference>
<feature type="coiled-coil region" evidence="1">
    <location>
        <begin position="2"/>
        <end position="52"/>
    </location>
</feature>
<gene>
    <name evidence="2" type="ORF">NDK43_26470</name>
</gene>
<organism evidence="2 3">
    <name type="scientific">Neobacillus pocheonensis</name>
    <dbReference type="NCBI Taxonomy" id="363869"/>
    <lineage>
        <taxon>Bacteria</taxon>
        <taxon>Bacillati</taxon>
        <taxon>Bacillota</taxon>
        <taxon>Bacilli</taxon>
        <taxon>Bacillales</taxon>
        <taxon>Bacillaceae</taxon>
        <taxon>Neobacillus</taxon>
    </lineage>
</organism>
<reference evidence="2 3" key="1">
    <citation type="submission" date="2022-06" db="EMBL/GenBank/DDBJ databases">
        <authorList>
            <person name="Jeon C.O."/>
        </authorList>
    </citation>
    <scope>NUCLEOTIDE SEQUENCE [LARGE SCALE GENOMIC DNA]</scope>
    <source>
        <strain evidence="2 3">KCTC 13943</strain>
    </source>
</reference>
<evidence type="ECO:0000313" key="2">
    <source>
        <dbReference type="EMBL" id="MCM2535254.1"/>
    </source>
</evidence>
<comment type="caution">
    <text evidence="2">The sequence shown here is derived from an EMBL/GenBank/DDBJ whole genome shotgun (WGS) entry which is preliminary data.</text>
</comment>
<evidence type="ECO:0000313" key="3">
    <source>
        <dbReference type="Proteomes" id="UP001523262"/>
    </source>
</evidence>
<dbReference type="Proteomes" id="UP001523262">
    <property type="component" value="Unassembled WGS sequence"/>
</dbReference>
<keyword evidence="1" id="KW-0175">Coiled coil</keyword>
<keyword evidence="3" id="KW-1185">Reference proteome</keyword>
<accession>A0ABT0WID0</accession>
<proteinExistence type="predicted"/>
<evidence type="ECO:0000256" key="1">
    <source>
        <dbReference type="SAM" id="Coils"/>
    </source>
</evidence>
<protein>
    <submittedName>
        <fullName evidence="2">Uncharacterized protein</fullName>
    </submittedName>
</protein>
<sequence length="57" mass="6579">MNEDIIKRIEMLENEIVHLERLRSLLGSDDSVSGIREEVAKLMAEIKLLENELKEGK</sequence>
<name>A0ABT0WID0_9BACI</name>